<evidence type="ECO:0000313" key="2">
    <source>
        <dbReference type="Proteomes" id="UP000828390"/>
    </source>
</evidence>
<accession>A0A9D4IIQ4</accession>
<dbReference type="AlphaFoldDB" id="A0A9D4IIQ4"/>
<reference evidence="1" key="1">
    <citation type="journal article" date="2019" name="bioRxiv">
        <title>The Genome of the Zebra Mussel, Dreissena polymorpha: A Resource for Invasive Species Research.</title>
        <authorList>
            <person name="McCartney M.A."/>
            <person name="Auch B."/>
            <person name="Kono T."/>
            <person name="Mallez S."/>
            <person name="Zhang Y."/>
            <person name="Obille A."/>
            <person name="Becker A."/>
            <person name="Abrahante J.E."/>
            <person name="Garbe J."/>
            <person name="Badalamenti J.P."/>
            <person name="Herman A."/>
            <person name="Mangelson H."/>
            <person name="Liachko I."/>
            <person name="Sullivan S."/>
            <person name="Sone E.D."/>
            <person name="Koren S."/>
            <person name="Silverstein K.A.T."/>
            <person name="Beckman K.B."/>
            <person name="Gohl D.M."/>
        </authorList>
    </citation>
    <scope>NUCLEOTIDE SEQUENCE</scope>
    <source>
        <strain evidence="1">Duluth1</strain>
        <tissue evidence="1">Whole animal</tissue>
    </source>
</reference>
<sequence>MVSEGALSKHRRALYVVMDARIAEYWDQYANRDISCEEFLMRVGEIYSQKV</sequence>
<dbReference type="Proteomes" id="UP000828390">
    <property type="component" value="Unassembled WGS sequence"/>
</dbReference>
<gene>
    <name evidence="1" type="ORF">DPMN_175408</name>
</gene>
<organism evidence="1 2">
    <name type="scientific">Dreissena polymorpha</name>
    <name type="common">Zebra mussel</name>
    <name type="synonym">Mytilus polymorpha</name>
    <dbReference type="NCBI Taxonomy" id="45954"/>
    <lineage>
        <taxon>Eukaryota</taxon>
        <taxon>Metazoa</taxon>
        <taxon>Spiralia</taxon>
        <taxon>Lophotrochozoa</taxon>
        <taxon>Mollusca</taxon>
        <taxon>Bivalvia</taxon>
        <taxon>Autobranchia</taxon>
        <taxon>Heteroconchia</taxon>
        <taxon>Euheterodonta</taxon>
        <taxon>Imparidentia</taxon>
        <taxon>Neoheterodontei</taxon>
        <taxon>Myida</taxon>
        <taxon>Dreissenoidea</taxon>
        <taxon>Dreissenidae</taxon>
        <taxon>Dreissena</taxon>
    </lineage>
</organism>
<proteinExistence type="predicted"/>
<name>A0A9D4IIQ4_DREPO</name>
<keyword evidence="2" id="KW-1185">Reference proteome</keyword>
<reference evidence="1" key="2">
    <citation type="submission" date="2020-11" db="EMBL/GenBank/DDBJ databases">
        <authorList>
            <person name="McCartney M.A."/>
            <person name="Auch B."/>
            <person name="Kono T."/>
            <person name="Mallez S."/>
            <person name="Becker A."/>
            <person name="Gohl D.M."/>
            <person name="Silverstein K.A.T."/>
            <person name="Koren S."/>
            <person name="Bechman K.B."/>
            <person name="Herman A."/>
            <person name="Abrahante J.E."/>
            <person name="Garbe J."/>
        </authorList>
    </citation>
    <scope>NUCLEOTIDE SEQUENCE</scope>
    <source>
        <strain evidence="1">Duluth1</strain>
        <tissue evidence="1">Whole animal</tissue>
    </source>
</reference>
<evidence type="ECO:0000313" key="1">
    <source>
        <dbReference type="EMBL" id="KAH3774037.1"/>
    </source>
</evidence>
<comment type="caution">
    <text evidence="1">The sequence shown here is derived from an EMBL/GenBank/DDBJ whole genome shotgun (WGS) entry which is preliminary data.</text>
</comment>
<dbReference type="EMBL" id="JAIWYP010000009">
    <property type="protein sequence ID" value="KAH3774037.1"/>
    <property type="molecule type" value="Genomic_DNA"/>
</dbReference>
<protein>
    <submittedName>
        <fullName evidence="1">Uncharacterized protein</fullName>
    </submittedName>
</protein>